<dbReference type="GO" id="GO:0000976">
    <property type="term" value="F:transcription cis-regulatory region binding"/>
    <property type="evidence" value="ECO:0007669"/>
    <property type="project" value="TreeGrafter"/>
</dbReference>
<evidence type="ECO:0000256" key="1">
    <source>
        <dbReference type="ARBA" id="ARBA00009437"/>
    </source>
</evidence>
<dbReference type="PROSITE" id="PS50931">
    <property type="entry name" value="HTH_LYSR"/>
    <property type="match status" value="1"/>
</dbReference>
<gene>
    <name evidence="6" type="ORF">SAMN05428998_11943</name>
</gene>
<evidence type="ECO:0000256" key="3">
    <source>
        <dbReference type="ARBA" id="ARBA00023125"/>
    </source>
</evidence>
<reference evidence="6 7" key="1">
    <citation type="submission" date="2017-04" db="EMBL/GenBank/DDBJ databases">
        <authorList>
            <person name="Afonso C.L."/>
            <person name="Miller P.J."/>
            <person name="Scott M.A."/>
            <person name="Spackman E."/>
            <person name="Goraichik I."/>
            <person name="Dimitrov K.M."/>
            <person name="Suarez D.L."/>
            <person name="Swayne D.E."/>
        </authorList>
    </citation>
    <scope>NUCLEOTIDE SEQUENCE [LARGE SCALE GENOMIC DNA]</scope>
    <source>
        <strain evidence="6 7">USBA 355</strain>
    </source>
</reference>
<dbReference type="RefSeq" id="WP_085124540.1">
    <property type="nucleotide sequence ID" value="NZ_FWZX01000019.1"/>
</dbReference>
<dbReference type="SUPFAM" id="SSF53850">
    <property type="entry name" value="Periplasmic binding protein-like II"/>
    <property type="match status" value="1"/>
</dbReference>
<sequence>MAEAPLLELRHLLVLIAIVETGGVTAAALRLGLTQSAVTHRVREAERRLQRRLFSRSGKRLLLTPAGERLLQSAQRVVEELGRAEQELRPSAGGVRELVRLGQATYSRYHWLPRFLEDFGDRSPGIEVDLVARATHSPFAALAEGAVDVALVYGSRSEQRGSWGGGFRWRHIASDPLVVIVAPGHRLAALPWLSSREMADERYFAYPLSSEPGYSWDTVAGPPPVPFRRVSQVQLPEAVIDLVRAGFGCAIFSRWAVEPEVADGSLLAKPLGPEGFSLDWWAVTRAAEPEDGPAGRLADFFVDYARRPDRGLANLGFGGSG</sequence>
<accession>A0A1Y6CBJ9</accession>
<dbReference type="AlphaFoldDB" id="A0A1Y6CBJ9"/>
<dbReference type="InterPro" id="IPR036388">
    <property type="entry name" value="WH-like_DNA-bd_sf"/>
</dbReference>
<evidence type="ECO:0000313" key="6">
    <source>
        <dbReference type="EMBL" id="SMF53602.1"/>
    </source>
</evidence>
<keyword evidence="4" id="KW-0804">Transcription</keyword>
<comment type="similarity">
    <text evidence="1">Belongs to the LysR transcriptional regulatory family.</text>
</comment>
<dbReference type="InterPro" id="IPR036390">
    <property type="entry name" value="WH_DNA-bd_sf"/>
</dbReference>
<dbReference type="Pfam" id="PF03466">
    <property type="entry name" value="LysR_substrate"/>
    <property type="match status" value="1"/>
</dbReference>
<evidence type="ECO:0000256" key="2">
    <source>
        <dbReference type="ARBA" id="ARBA00023015"/>
    </source>
</evidence>
<dbReference type="EMBL" id="FWZX01000019">
    <property type="protein sequence ID" value="SMF53602.1"/>
    <property type="molecule type" value="Genomic_DNA"/>
</dbReference>
<keyword evidence="3" id="KW-0238">DNA-binding</keyword>
<protein>
    <submittedName>
        <fullName evidence="6">LysR family transcriptional regulator, regulator for metE and metH</fullName>
    </submittedName>
</protein>
<dbReference type="GO" id="GO:0003700">
    <property type="term" value="F:DNA-binding transcription factor activity"/>
    <property type="evidence" value="ECO:0007669"/>
    <property type="project" value="InterPro"/>
</dbReference>
<keyword evidence="2" id="KW-0805">Transcription regulation</keyword>
<dbReference type="Pfam" id="PF00126">
    <property type="entry name" value="HTH_1"/>
    <property type="match status" value="1"/>
</dbReference>
<name>A0A1Y6CBJ9_9PROT</name>
<organism evidence="6 7">
    <name type="scientific">Tistlia consotensis USBA 355</name>
    <dbReference type="NCBI Taxonomy" id="560819"/>
    <lineage>
        <taxon>Bacteria</taxon>
        <taxon>Pseudomonadati</taxon>
        <taxon>Pseudomonadota</taxon>
        <taxon>Alphaproteobacteria</taxon>
        <taxon>Rhodospirillales</taxon>
        <taxon>Rhodovibrionaceae</taxon>
        <taxon>Tistlia</taxon>
    </lineage>
</organism>
<evidence type="ECO:0000259" key="5">
    <source>
        <dbReference type="PROSITE" id="PS50931"/>
    </source>
</evidence>
<keyword evidence="7" id="KW-1185">Reference proteome</keyword>
<dbReference type="InterPro" id="IPR000847">
    <property type="entry name" value="LysR_HTH_N"/>
</dbReference>
<proteinExistence type="inferred from homology"/>
<dbReference type="CDD" id="cd05466">
    <property type="entry name" value="PBP2_LTTR_substrate"/>
    <property type="match status" value="1"/>
</dbReference>
<dbReference type="SUPFAM" id="SSF46785">
    <property type="entry name" value="Winged helix' DNA-binding domain"/>
    <property type="match status" value="1"/>
</dbReference>
<feature type="domain" description="HTH lysR-type" evidence="5">
    <location>
        <begin position="7"/>
        <end position="64"/>
    </location>
</feature>
<dbReference type="Gene3D" id="3.40.190.10">
    <property type="entry name" value="Periplasmic binding protein-like II"/>
    <property type="match status" value="2"/>
</dbReference>
<evidence type="ECO:0000313" key="7">
    <source>
        <dbReference type="Proteomes" id="UP000192917"/>
    </source>
</evidence>
<evidence type="ECO:0000256" key="4">
    <source>
        <dbReference type="ARBA" id="ARBA00023163"/>
    </source>
</evidence>
<dbReference type="PANTHER" id="PTHR30126">
    <property type="entry name" value="HTH-TYPE TRANSCRIPTIONAL REGULATOR"/>
    <property type="match status" value="1"/>
</dbReference>
<dbReference type="Gene3D" id="1.10.10.10">
    <property type="entry name" value="Winged helix-like DNA-binding domain superfamily/Winged helix DNA-binding domain"/>
    <property type="match status" value="1"/>
</dbReference>
<dbReference type="InterPro" id="IPR005119">
    <property type="entry name" value="LysR_subst-bd"/>
</dbReference>
<dbReference type="Proteomes" id="UP000192917">
    <property type="component" value="Unassembled WGS sequence"/>
</dbReference>
<dbReference type="PANTHER" id="PTHR30126:SF25">
    <property type="entry name" value="HTH-TYPE TRANSCRIPTIONAL REGULATOR METR"/>
    <property type="match status" value="1"/>
</dbReference>
<dbReference type="STRING" id="560819.SAMN05428998_11943"/>